<proteinExistence type="inferred from homology"/>
<reference evidence="11 12" key="1">
    <citation type="submission" date="2018-09" db="EMBL/GenBank/DDBJ databases">
        <authorList>
            <person name="Zhu H."/>
        </authorList>
    </citation>
    <scope>NUCLEOTIDE SEQUENCE [LARGE SCALE GENOMIC DNA]</scope>
    <source>
        <strain evidence="11 12">K2R10-39</strain>
    </source>
</reference>
<dbReference type="PIRSF" id="PIRSF001589">
    <property type="entry name" value="Asn_synthetase_glu-h"/>
    <property type="match status" value="1"/>
</dbReference>
<protein>
    <recommendedName>
        <fullName evidence="3">asparagine synthase (glutamine-hydrolyzing)</fullName>
        <ecNumber evidence="3">6.3.5.4</ecNumber>
    </recommendedName>
</protein>
<dbReference type="SUPFAM" id="SSF52402">
    <property type="entry name" value="Adenine nucleotide alpha hydrolases-like"/>
    <property type="match status" value="1"/>
</dbReference>
<dbReference type="InterPro" id="IPR001962">
    <property type="entry name" value="Asn_synthase"/>
</dbReference>
<feature type="domain" description="Glutamine amidotransferase type-2" evidence="10">
    <location>
        <begin position="2"/>
        <end position="212"/>
    </location>
</feature>
<evidence type="ECO:0000256" key="2">
    <source>
        <dbReference type="ARBA" id="ARBA00005752"/>
    </source>
</evidence>
<sequence>MCGVAGYIDKKENVVQQSLISAMTEVISHRGPDAFGHYLGRNFALGHRRLAIVDLSEDGRQPMQYPATGCVITYNGEIYNYLELRAELESAGYQFHTKTDTEVILAAYAAWGEACVQRFNGMWSFAIYDPHKEILFCSRDRFGVKPFYYLDDAGRFAFGSEIRQLLPLAGAQANEQVVLDFLLTSFADHADETFFKGIHKLPAGHNLIYDLNSHVFRIERFYRITQQPQWTSKGVEQAAGDYVGLLDDAVKVRLRADVPVGTCLSGGLDSSSVATLAAKRYAPLAGKPFIGITAIGESPRTDESAFAQEVAKEGGMKWVPLRPTYDDFVRTLPDVVAAQEEPYAGPSVNMQWFVMRTAREQGITVLLDGQGGDETLLGYEKYYAAHIATVWREKGVFSAVRAVLDARRNNAKMGFLNTAKYLIAGLSAPARYRFYRYQHRYLKALPPLPSQLSAYSRACLDEFALQELEISKTNLPILLRYEDKNSMAHSIETRLPFLDYRALEAALSIPAGFKIKDGWTKWVLRKGMADKMPASIVWRKNKLGFEAPEDLWLGKHRSQMKSTVLASPLLNKLCDIATLGAMYEKLDLRTQWRLYSTALWEEKFGVRS</sequence>
<dbReference type="OrthoDB" id="9763290at2"/>
<dbReference type="SUPFAM" id="SSF56235">
    <property type="entry name" value="N-terminal nucleophile aminohydrolases (Ntn hydrolases)"/>
    <property type="match status" value="1"/>
</dbReference>
<dbReference type="Pfam" id="PF00733">
    <property type="entry name" value="Asn_synthase"/>
    <property type="match status" value="1"/>
</dbReference>
<keyword evidence="5 9" id="KW-0067">ATP-binding</keyword>
<dbReference type="RefSeq" id="WP_119735717.1">
    <property type="nucleotide sequence ID" value="NZ_QYUN01000002.1"/>
</dbReference>
<comment type="pathway">
    <text evidence="1">Amino-acid biosynthesis; L-asparagine biosynthesis; L-asparagine from L-aspartate (L-Gln route): step 1/1.</text>
</comment>
<evidence type="ECO:0000256" key="9">
    <source>
        <dbReference type="PIRSR" id="PIRSR001589-2"/>
    </source>
</evidence>
<dbReference type="InterPro" id="IPR051786">
    <property type="entry name" value="ASN_synthetase/amidase"/>
</dbReference>
<evidence type="ECO:0000256" key="7">
    <source>
        <dbReference type="ARBA" id="ARBA00048741"/>
    </source>
</evidence>
<evidence type="ECO:0000256" key="1">
    <source>
        <dbReference type="ARBA" id="ARBA00005187"/>
    </source>
</evidence>
<dbReference type="Gene3D" id="3.60.20.10">
    <property type="entry name" value="Glutamine Phosphoribosylpyrophosphate, subunit 1, domain 1"/>
    <property type="match status" value="1"/>
</dbReference>
<keyword evidence="11" id="KW-0436">Ligase</keyword>
<dbReference type="EMBL" id="QYUN01000002">
    <property type="protein sequence ID" value="RJG04672.1"/>
    <property type="molecule type" value="Genomic_DNA"/>
</dbReference>
<comment type="catalytic activity">
    <reaction evidence="7">
        <text>L-aspartate + L-glutamine + ATP + H2O = L-asparagine + L-glutamate + AMP + diphosphate + H(+)</text>
        <dbReference type="Rhea" id="RHEA:12228"/>
        <dbReference type="ChEBI" id="CHEBI:15377"/>
        <dbReference type="ChEBI" id="CHEBI:15378"/>
        <dbReference type="ChEBI" id="CHEBI:29985"/>
        <dbReference type="ChEBI" id="CHEBI:29991"/>
        <dbReference type="ChEBI" id="CHEBI:30616"/>
        <dbReference type="ChEBI" id="CHEBI:33019"/>
        <dbReference type="ChEBI" id="CHEBI:58048"/>
        <dbReference type="ChEBI" id="CHEBI:58359"/>
        <dbReference type="ChEBI" id="CHEBI:456215"/>
        <dbReference type="EC" id="6.3.5.4"/>
    </reaction>
</comment>
<dbReference type="AlphaFoldDB" id="A0A418WWU3"/>
<dbReference type="InterPro" id="IPR017932">
    <property type="entry name" value="GATase_2_dom"/>
</dbReference>
<dbReference type="EC" id="6.3.5.4" evidence="3"/>
<dbReference type="InterPro" id="IPR029055">
    <property type="entry name" value="Ntn_hydrolases_N"/>
</dbReference>
<dbReference type="CDD" id="cd00712">
    <property type="entry name" value="AsnB"/>
    <property type="match status" value="1"/>
</dbReference>
<keyword evidence="8" id="KW-0061">Asparagine biosynthesis</keyword>
<dbReference type="Gene3D" id="3.40.50.620">
    <property type="entry name" value="HUPs"/>
    <property type="match status" value="1"/>
</dbReference>
<accession>A0A418WWU3</accession>
<comment type="similarity">
    <text evidence="2">Belongs to the asparagine synthetase family.</text>
</comment>
<evidence type="ECO:0000313" key="11">
    <source>
        <dbReference type="EMBL" id="RJG04672.1"/>
    </source>
</evidence>
<feature type="binding site" evidence="9">
    <location>
        <position position="295"/>
    </location>
    <ligand>
        <name>ATP</name>
        <dbReference type="ChEBI" id="CHEBI:30616"/>
    </ligand>
</feature>
<name>A0A418WWU3_9BURK</name>
<dbReference type="InterPro" id="IPR014729">
    <property type="entry name" value="Rossmann-like_a/b/a_fold"/>
</dbReference>
<evidence type="ECO:0000256" key="3">
    <source>
        <dbReference type="ARBA" id="ARBA00012737"/>
    </source>
</evidence>
<evidence type="ECO:0000256" key="5">
    <source>
        <dbReference type="ARBA" id="ARBA00022840"/>
    </source>
</evidence>
<comment type="caution">
    <text evidence="11">The sequence shown here is derived from an EMBL/GenBank/DDBJ whole genome shotgun (WGS) entry which is preliminary data.</text>
</comment>
<dbReference type="InterPro" id="IPR006426">
    <property type="entry name" value="Asn_synth_AEB"/>
</dbReference>
<evidence type="ECO:0000256" key="8">
    <source>
        <dbReference type="PIRSR" id="PIRSR001589-1"/>
    </source>
</evidence>
<gene>
    <name evidence="11" type="primary">asnB</name>
    <name evidence="11" type="ORF">D3870_00330</name>
</gene>
<feature type="active site" description="For GATase activity" evidence="8">
    <location>
        <position position="2"/>
    </location>
</feature>
<organism evidence="11 12">
    <name type="scientific">Noviherbaspirillum cavernae</name>
    <dbReference type="NCBI Taxonomy" id="2320862"/>
    <lineage>
        <taxon>Bacteria</taxon>
        <taxon>Pseudomonadati</taxon>
        <taxon>Pseudomonadota</taxon>
        <taxon>Betaproteobacteria</taxon>
        <taxon>Burkholderiales</taxon>
        <taxon>Oxalobacteraceae</taxon>
        <taxon>Noviherbaspirillum</taxon>
    </lineage>
</organism>
<dbReference type="Pfam" id="PF13537">
    <property type="entry name" value="GATase_7"/>
    <property type="match status" value="1"/>
</dbReference>
<evidence type="ECO:0000313" key="12">
    <source>
        <dbReference type="Proteomes" id="UP000285190"/>
    </source>
</evidence>
<feature type="binding site" evidence="9">
    <location>
        <position position="100"/>
    </location>
    <ligand>
        <name>L-glutamine</name>
        <dbReference type="ChEBI" id="CHEBI:58359"/>
    </ligand>
</feature>
<dbReference type="GO" id="GO:0006529">
    <property type="term" value="P:asparagine biosynthetic process"/>
    <property type="evidence" value="ECO:0007669"/>
    <property type="project" value="UniProtKB-KW"/>
</dbReference>
<dbReference type="InterPro" id="IPR033738">
    <property type="entry name" value="AsnB_N"/>
</dbReference>
<evidence type="ECO:0000256" key="6">
    <source>
        <dbReference type="ARBA" id="ARBA00022962"/>
    </source>
</evidence>
<dbReference type="CDD" id="cd01991">
    <property type="entry name" value="Asn_synthase_B_C"/>
    <property type="match status" value="1"/>
</dbReference>
<dbReference type="PANTHER" id="PTHR43284">
    <property type="entry name" value="ASPARAGINE SYNTHETASE (GLUTAMINE-HYDROLYZING)"/>
    <property type="match status" value="1"/>
</dbReference>
<keyword evidence="4 9" id="KW-0547">Nucleotide-binding</keyword>
<evidence type="ECO:0000256" key="4">
    <source>
        <dbReference type="ARBA" id="ARBA00022741"/>
    </source>
</evidence>
<dbReference type="Proteomes" id="UP000285190">
    <property type="component" value="Unassembled WGS sequence"/>
</dbReference>
<dbReference type="PROSITE" id="PS51278">
    <property type="entry name" value="GATASE_TYPE_2"/>
    <property type="match status" value="1"/>
</dbReference>
<keyword evidence="12" id="KW-1185">Reference proteome</keyword>
<dbReference type="NCBIfam" id="TIGR01536">
    <property type="entry name" value="asn_synth_AEB"/>
    <property type="match status" value="1"/>
</dbReference>
<evidence type="ECO:0000259" key="10">
    <source>
        <dbReference type="PROSITE" id="PS51278"/>
    </source>
</evidence>
<keyword evidence="6 8" id="KW-0315">Glutamine amidotransferase</keyword>
<dbReference type="GO" id="GO:0005524">
    <property type="term" value="F:ATP binding"/>
    <property type="evidence" value="ECO:0007669"/>
    <property type="project" value="UniProtKB-KW"/>
</dbReference>
<keyword evidence="8" id="KW-0028">Amino-acid biosynthesis</keyword>
<dbReference type="PANTHER" id="PTHR43284:SF1">
    <property type="entry name" value="ASPARAGINE SYNTHETASE"/>
    <property type="match status" value="1"/>
</dbReference>
<dbReference type="GO" id="GO:0004066">
    <property type="term" value="F:asparagine synthase (glutamine-hydrolyzing) activity"/>
    <property type="evidence" value="ECO:0007669"/>
    <property type="project" value="UniProtKB-EC"/>
</dbReference>